<dbReference type="GO" id="GO:0006412">
    <property type="term" value="P:translation"/>
    <property type="evidence" value="ECO:0007669"/>
    <property type="project" value="UniProtKB-UniRule"/>
</dbReference>
<protein>
    <recommendedName>
        <fullName evidence="4 5">Small ribosomal subunit protein bS21</fullName>
    </recommendedName>
</protein>
<dbReference type="Pfam" id="PF01165">
    <property type="entry name" value="Ribosomal_S21"/>
    <property type="match status" value="1"/>
</dbReference>
<dbReference type="AlphaFoldDB" id="A0A7L7KUE1"/>
<dbReference type="GO" id="GO:0005840">
    <property type="term" value="C:ribosome"/>
    <property type="evidence" value="ECO:0007669"/>
    <property type="project" value="UniProtKB-KW"/>
</dbReference>
<reference evidence="7 8" key="1">
    <citation type="submission" date="2020-02" db="EMBL/GenBank/DDBJ databases">
        <authorList>
            <person name="Zheng R.K."/>
            <person name="Sun C.M."/>
        </authorList>
    </citation>
    <scope>NUCLEOTIDE SEQUENCE [LARGE SCALE GENOMIC DNA]</scope>
    <source>
        <strain evidence="8">zrk13</strain>
    </source>
</reference>
<accession>A0A7L7KUE1</accession>
<dbReference type="HAMAP" id="MF_00358">
    <property type="entry name" value="Ribosomal_bS21"/>
    <property type="match status" value="1"/>
</dbReference>
<dbReference type="InterPro" id="IPR001911">
    <property type="entry name" value="Ribosomal_bS21"/>
</dbReference>
<dbReference type="InterPro" id="IPR038380">
    <property type="entry name" value="Ribosomal_bS21_sf"/>
</dbReference>
<keyword evidence="2 5" id="KW-0689">Ribosomal protein</keyword>
<dbReference type="GO" id="GO:1990904">
    <property type="term" value="C:ribonucleoprotein complex"/>
    <property type="evidence" value="ECO:0007669"/>
    <property type="project" value="UniProtKB-KW"/>
</dbReference>
<evidence type="ECO:0000313" key="7">
    <source>
        <dbReference type="EMBL" id="QMS85912.1"/>
    </source>
</evidence>
<gene>
    <name evidence="5" type="primary">rpsU</name>
    <name evidence="7" type="ORF">G4Z02_09180</name>
</gene>
<dbReference type="Gene3D" id="1.20.5.1150">
    <property type="entry name" value="Ribosomal protein S8"/>
    <property type="match status" value="1"/>
</dbReference>
<dbReference type="InterPro" id="IPR018278">
    <property type="entry name" value="Ribosomal_bS21_CS"/>
</dbReference>
<evidence type="ECO:0000256" key="4">
    <source>
        <dbReference type="ARBA" id="ARBA00035135"/>
    </source>
</evidence>
<evidence type="ECO:0000256" key="3">
    <source>
        <dbReference type="ARBA" id="ARBA00023274"/>
    </source>
</evidence>
<keyword evidence="3 5" id="KW-0687">Ribonucleoprotein</keyword>
<keyword evidence="8" id="KW-1185">Reference proteome</keyword>
<dbReference type="EMBL" id="CP048914">
    <property type="protein sequence ID" value="QMS85912.1"/>
    <property type="molecule type" value="Genomic_DNA"/>
</dbReference>
<evidence type="ECO:0000256" key="2">
    <source>
        <dbReference type="ARBA" id="ARBA00022980"/>
    </source>
</evidence>
<sequence>MPKTVVKDNETIEDALRRFKRDVSRSGTLQEARKREYYLKPSISKKMRRKANAKKRG</sequence>
<evidence type="ECO:0000256" key="6">
    <source>
        <dbReference type="RuleBase" id="RU000667"/>
    </source>
</evidence>
<organism evidence="7 8">
    <name type="scientific">Candidatus Xianfuyuplasma coldseepsis</name>
    <dbReference type="NCBI Taxonomy" id="2782163"/>
    <lineage>
        <taxon>Bacteria</taxon>
        <taxon>Bacillati</taxon>
        <taxon>Mycoplasmatota</taxon>
        <taxon>Mollicutes</taxon>
        <taxon>Candidatus Izemoplasmatales</taxon>
        <taxon>Candidatus Izemoplasmataceae</taxon>
        <taxon>Candidatus Xianfuyuplasma</taxon>
    </lineage>
</organism>
<dbReference type="PRINTS" id="PR00976">
    <property type="entry name" value="RIBOSOMALS21"/>
</dbReference>
<dbReference type="Proteomes" id="UP000514720">
    <property type="component" value="Chromosome"/>
</dbReference>
<dbReference type="GO" id="GO:0003735">
    <property type="term" value="F:structural constituent of ribosome"/>
    <property type="evidence" value="ECO:0007669"/>
    <property type="project" value="InterPro"/>
</dbReference>
<dbReference type="KEGG" id="xcl:G4Z02_09180"/>
<evidence type="ECO:0000256" key="1">
    <source>
        <dbReference type="ARBA" id="ARBA00006640"/>
    </source>
</evidence>
<name>A0A7L7KUE1_9MOLU</name>
<proteinExistence type="inferred from homology"/>
<evidence type="ECO:0000313" key="8">
    <source>
        <dbReference type="Proteomes" id="UP000514720"/>
    </source>
</evidence>
<dbReference type="NCBIfam" id="TIGR00030">
    <property type="entry name" value="S21p"/>
    <property type="match status" value="1"/>
</dbReference>
<dbReference type="RefSeq" id="WP_258877724.1">
    <property type="nucleotide sequence ID" value="NZ_CP048914.1"/>
</dbReference>
<evidence type="ECO:0000256" key="5">
    <source>
        <dbReference type="HAMAP-Rule" id="MF_00358"/>
    </source>
</evidence>
<dbReference type="PROSITE" id="PS01181">
    <property type="entry name" value="RIBOSOMAL_S21"/>
    <property type="match status" value="1"/>
</dbReference>
<comment type="similarity">
    <text evidence="1 5 6">Belongs to the bacterial ribosomal protein bS21 family.</text>
</comment>